<sequence length="120" mass="13535">MGCYNSCWNNTNAITKSRGYAFWGLITAGITVTLLAGRACPFQNASYSFSTSILYKEAISHWYQNSGRTYTFASSHLWQSPQRKVLPLNIIREGMQSSLREQEEKGLLLCVCHSIAPMFI</sequence>
<protein>
    <submittedName>
        <fullName evidence="2">Uncharacterized protein</fullName>
    </submittedName>
</protein>
<keyword evidence="1" id="KW-0472">Membrane</keyword>
<feature type="transmembrane region" description="Helical" evidence="1">
    <location>
        <begin position="20"/>
        <end position="40"/>
    </location>
</feature>
<dbReference type="RefSeq" id="XP_024680369.1">
    <property type="nucleotide sequence ID" value="XM_024821453.1"/>
</dbReference>
<keyword evidence="3" id="KW-1185">Reference proteome</keyword>
<keyword evidence="1" id="KW-1133">Transmembrane helix</keyword>
<accession>A0A2I1C2B6</accession>
<gene>
    <name evidence="2" type="ORF">P174DRAFT_248555</name>
</gene>
<dbReference type="VEuPathDB" id="FungiDB:P174DRAFT_248555"/>
<evidence type="ECO:0000313" key="2">
    <source>
        <dbReference type="EMBL" id="PKX91774.1"/>
    </source>
</evidence>
<reference evidence="3" key="1">
    <citation type="journal article" date="2018" name="Proc. Natl. Acad. Sci. U.S.A.">
        <title>Linking secondary metabolites to gene clusters through genome sequencing of six diverse Aspergillus species.</title>
        <authorList>
            <person name="Kaerboelling I."/>
            <person name="Vesth T.C."/>
            <person name="Frisvad J.C."/>
            <person name="Nybo J.L."/>
            <person name="Theobald S."/>
            <person name="Kuo A."/>
            <person name="Bowyer P."/>
            <person name="Matsuda Y."/>
            <person name="Mondo S."/>
            <person name="Lyhne E.K."/>
            <person name="Kogle M.E."/>
            <person name="Clum A."/>
            <person name="Lipzen A."/>
            <person name="Salamov A."/>
            <person name="Ngan C.Y."/>
            <person name="Daum C."/>
            <person name="Chiniquy J."/>
            <person name="Barry K."/>
            <person name="LaButti K."/>
            <person name="Haridas S."/>
            <person name="Simmons B.A."/>
            <person name="Magnuson J.K."/>
            <person name="Mortensen U.H."/>
            <person name="Larsen T.O."/>
            <person name="Grigoriev I.V."/>
            <person name="Baker S.E."/>
            <person name="Andersen M.R."/>
        </authorList>
    </citation>
    <scope>NUCLEOTIDE SEQUENCE [LARGE SCALE GENOMIC DNA]</scope>
    <source>
        <strain evidence="3">IBT 16806</strain>
    </source>
</reference>
<dbReference type="AlphaFoldDB" id="A0A2I1C2B6"/>
<evidence type="ECO:0000313" key="3">
    <source>
        <dbReference type="Proteomes" id="UP000234474"/>
    </source>
</evidence>
<name>A0A2I1C2B6_ASPN1</name>
<dbReference type="EMBL" id="MSZS01000006">
    <property type="protein sequence ID" value="PKX91774.1"/>
    <property type="molecule type" value="Genomic_DNA"/>
</dbReference>
<proteinExistence type="predicted"/>
<keyword evidence="1" id="KW-0812">Transmembrane</keyword>
<dbReference type="Proteomes" id="UP000234474">
    <property type="component" value="Unassembled WGS sequence"/>
</dbReference>
<organism evidence="2 3">
    <name type="scientific">Aspergillus novofumigatus (strain IBT 16806)</name>
    <dbReference type="NCBI Taxonomy" id="1392255"/>
    <lineage>
        <taxon>Eukaryota</taxon>
        <taxon>Fungi</taxon>
        <taxon>Dikarya</taxon>
        <taxon>Ascomycota</taxon>
        <taxon>Pezizomycotina</taxon>
        <taxon>Eurotiomycetes</taxon>
        <taxon>Eurotiomycetidae</taxon>
        <taxon>Eurotiales</taxon>
        <taxon>Aspergillaceae</taxon>
        <taxon>Aspergillus</taxon>
        <taxon>Aspergillus subgen. Fumigati</taxon>
    </lineage>
</organism>
<comment type="caution">
    <text evidence="2">The sequence shown here is derived from an EMBL/GenBank/DDBJ whole genome shotgun (WGS) entry which is preliminary data.</text>
</comment>
<dbReference type="GeneID" id="36528779"/>
<evidence type="ECO:0000256" key="1">
    <source>
        <dbReference type="SAM" id="Phobius"/>
    </source>
</evidence>